<organism evidence="2 3">
    <name type="scientific">Desulfonema magnum</name>
    <dbReference type="NCBI Taxonomy" id="45655"/>
    <lineage>
        <taxon>Bacteria</taxon>
        <taxon>Pseudomonadati</taxon>
        <taxon>Thermodesulfobacteriota</taxon>
        <taxon>Desulfobacteria</taxon>
        <taxon>Desulfobacterales</taxon>
        <taxon>Desulfococcaceae</taxon>
        <taxon>Desulfonema</taxon>
    </lineage>
</organism>
<dbReference type="Gene3D" id="1.10.3210.10">
    <property type="entry name" value="Hypothetical protein af1432"/>
    <property type="match status" value="1"/>
</dbReference>
<protein>
    <submittedName>
        <fullName evidence="2">HD domain-containing protein</fullName>
    </submittedName>
</protein>
<dbReference type="SUPFAM" id="SSF109604">
    <property type="entry name" value="HD-domain/PDEase-like"/>
    <property type="match status" value="1"/>
</dbReference>
<feature type="domain" description="HD/PDEase" evidence="1">
    <location>
        <begin position="65"/>
        <end position="204"/>
    </location>
</feature>
<dbReference type="EMBL" id="CP061800">
    <property type="protein sequence ID" value="QTA92027.1"/>
    <property type="molecule type" value="Genomic_DNA"/>
</dbReference>
<dbReference type="InterPro" id="IPR003607">
    <property type="entry name" value="HD/PDEase_dom"/>
</dbReference>
<keyword evidence="3" id="KW-1185">Reference proteome</keyword>
<dbReference type="AlphaFoldDB" id="A0A975BV21"/>
<gene>
    <name evidence="2" type="ORF">dnm_081010</name>
</gene>
<dbReference type="RefSeq" id="WP_207679564.1">
    <property type="nucleotide sequence ID" value="NZ_CP061800.1"/>
</dbReference>
<evidence type="ECO:0000313" key="2">
    <source>
        <dbReference type="EMBL" id="QTA92027.1"/>
    </source>
</evidence>
<name>A0A975BV21_9BACT</name>
<accession>A0A975BV21</accession>
<proteinExistence type="predicted"/>
<evidence type="ECO:0000259" key="1">
    <source>
        <dbReference type="SMART" id="SM00471"/>
    </source>
</evidence>
<evidence type="ECO:0000313" key="3">
    <source>
        <dbReference type="Proteomes" id="UP000663722"/>
    </source>
</evidence>
<dbReference type="KEGG" id="dmm:dnm_081010"/>
<dbReference type="Proteomes" id="UP000663722">
    <property type="component" value="Chromosome"/>
</dbReference>
<reference evidence="2" key="1">
    <citation type="journal article" date="2021" name="Microb. Physiol.">
        <title>Proteogenomic Insights into the Physiology of Marine, Sulfate-Reducing, Filamentous Desulfonema limicola and Desulfonema magnum.</title>
        <authorList>
            <person name="Schnaars V."/>
            <person name="Wohlbrand L."/>
            <person name="Scheve S."/>
            <person name="Hinrichs C."/>
            <person name="Reinhardt R."/>
            <person name="Rabus R."/>
        </authorList>
    </citation>
    <scope>NUCLEOTIDE SEQUENCE</scope>
    <source>
        <strain evidence="2">4be13</strain>
    </source>
</reference>
<sequence length="313" mass="36195">MDGIINDIQLSNLVNADFPEAVLEEVQITLNLISPQFNSVPVVSAFLTVVELYKGNYPGYKACNTDYHDLRHTMNVFLTMTRLFHGATLDGKTFTDREITISLIAALFHDVGYIQEEWDKQGTGGKHTFTYVRRGADFLKRYGQKHGLSDEEIDMGRCMIFCTKIASNIPSVRSGCTRAEFLGKMLCTADLLAQMSDRIYLEKLLFLYHEIKECNLASTFENEVDLLRKTINFYEFTAEYIKAILDENDRFLRLHFASRWDIQRNLYQEAIDRQKNYLKQILEIPGSDPRKHLKRHGIVDKVREKYGKDDHGL</sequence>
<dbReference type="SMART" id="SM00471">
    <property type="entry name" value="HDc"/>
    <property type="match status" value="1"/>
</dbReference>